<keyword evidence="6" id="KW-0456">Lyase</keyword>
<dbReference type="InterPro" id="IPR007782">
    <property type="entry name" value="VKG_COase"/>
</dbReference>
<feature type="transmembrane region" description="Helical" evidence="7">
    <location>
        <begin position="152"/>
        <end position="170"/>
    </location>
</feature>
<dbReference type="Pfam" id="PF22777">
    <property type="entry name" value="VKGC_lumenal_dom"/>
    <property type="match status" value="1"/>
</dbReference>
<dbReference type="RefSeq" id="WP_013764177.1">
    <property type="nucleotide sequence ID" value="NC_015510.1"/>
</dbReference>
<evidence type="ECO:0000256" key="6">
    <source>
        <dbReference type="ARBA" id="ARBA00023239"/>
    </source>
</evidence>
<keyword evidence="3 7" id="KW-1133">Transmembrane helix</keyword>
<dbReference type="Pfam" id="PF05090">
    <property type="entry name" value="HTTM"/>
    <property type="match status" value="1"/>
</dbReference>
<keyword evidence="4 7" id="KW-0472">Membrane</keyword>
<dbReference type="STRING" id="760192.Halhy_1735"/>
<reference evidence="9 10" key="1">
    <citation type="journal article" date="2011" name="Stand. Genomic Sci.">
        <title>Complete genome sequence of Haliscomenobacter hydrossis type strain (O).</title>
        <authorList>
            <consortium name="US DOE Joint Genome Institute (JGI-PGF)"/>
            <person name="Daligault H."/>
            <person name="Lapidus A."/>
            <person name="Zeytun A."/>
            <person name="Nolan M."/>
            <person name="Lucas S."/>
            <person name="Del Rio T.G."/>
            <person name="Tice H."/>
            <person name="Cheng J.F."/>
            <person name="Tapia R."/>
            <person name="Han C."/>
            <person name="Goodwin L."/>
            <person name="Pitluck S."/>
            <person name="Liolios K."/>
            <person name="Pagani I."/>
            <person name="Ivanova N."/>
            <person name="Huntemann M."/>
            <person name="Mavromatis K."/>
            <person name="Mikhailova N."/>
            <person name="Pati A."/>
            <person name="Chen A."/>
            <person name="Palaniappan K."/>
            <person name="Land M."/>
            <person name="Hauser L."/>
            <person name="Brambilla E.M."/>
            <person name="Rohde M."/>
            <person name="Verbarg S."/>
            <person name="Goker M."/>
            <person name="Bristow J."/>
            <person name="Eisen J.A."/>
            <person name="Markowitz V."/>
            <person name="Hugenholtz P."/>
            <person name="Kyrpides N.C."/>
            <person name="Klenk H.P."/>
            <person name="Woyke T."/>
        </authorList>
    </citation>
    <scope>NUCLEOTIDE SEQUENCE [LARGE SCALE GENOMIC DNA]</scope>
    <source>
        <strain evidence="10">ATCC 27775 / DSM 1100 / LMG 10767 / O</strain>
    </source>
</reference>
<name>F4L2U4_HALH1</name>
<dbReference type="PANTHER" id="PTHR12639">
    <property type="entry name" value="VITAMIN K-DEPENDENT GAMMA-CARBOXYLASE"/>
    <property type="match status" value="1"/>
</dbReference>
<feature type="transmembrane region" description="Helical" evidence="7">
    <location>
        <begin position="60"/>
        <end position="78"/>
    </location>
</feature>
<evidence type="ECO:0000256" key="1">
    <source>
        <dbReference type="ARBA" id="ARBA00004127"/>
    </source>
</evidence>
<dbReference type="Proteomes" id="UP000008461">
    <property type="component" value="Chromosome"/>
</dbReference>
<evidence type="ECO:0000313" key="10">
    <source>
        <dbReference type="Proteomes" id="UP000008461"/>
    </source>
</evidence>
<keyword evidence="10" id="KW-1185">Reference proteome</keyword>
<dbReference type="GO" id="GO:0019842">
    <property type="term" value="F:vitamin binding"/>
    <property type="evidence" value="ECO:0007669"/>
    <property type="project" value="TreeGrafter"/>
</dbReference>
<sequence length="444" mass="52043">MLGAWLNKPVSIYPLVYARILFGILTFFSTARFMALGWVGDHFIESVVQFKYFGFEWVPLMPPGVMYGIHVLMLLTSLGITLGAFYRWSTVLFFLCFTYVELVDITYYLNHYYFVSLFALLLCFVPAQRYFSIDVWRKATTPCLHIPHWNLFLLRFQVFTVYFFAGIAKINTDWLLQALPLRIWLPAHDDLPLIGFLMPYPLTAYVFSWAGMLFDVSIIAWLLLPRTRLLAYLAIVFFHAVTGMMFQIGIFPLVMIGITPIFFSDGFHEKFVRGIRGVLRLRIPTETQTIASLPGSTKLQRMGFLPLLFVVFQLLFPFRYLLYPGNVFWTEEGYRFSWRVMLMEKAATAQFYVQDRATGREGMVVNQDFLCSHQEKQMAMQPDLILQYAHFLKKHYTKQGLKDPKVRAEVYVTLNGRPSRLYFDPQLDLGRLRDGWRHKDWLYE</sequence>
<organism evidence="9 10">
    <name type="scientific">Haliscomenobacter hydrossis (strain ATCC 27775 / DSM 1100 / LMG 10767 / O)</name>
    <dbReference type="NCBI Taxonomy" id="760192"/>
    <lineage>
        <taxon>Bacteria</taxon>
        <taxon>Pseudomonadati</taxon>
        <taxon>Bacteroidota</taxon>
        <taxon>Saprospiria</taxon>
        <taxon>Saprospirales</taxon>
        <taxon>Haliscomenobacteraceae</taxon>
        <taxon>Haliscomenobacter</taxon>
    </lineage>
</organism>
<evidence type="ECO:0000259" key="8">
    <source>
        <dbReference type="SMART" id="SM00752"/>
    </source>
</evidence>
<dbReference type="eggNOG" id="COG3250">
    <property type="taxonomic scope" value="Bacteria"/>
</dbReference>
<feature type="transmembrane region" description="Helical" evidence="7">
    <location>
        <begin position="85"/>
        <end position="105"/>
    </location>
</feature>
<feature type="transmembrane region" description="Helical" evidence="7">
    <location>
        <begin position="202"/>
        <end position="223"/>
    </location>
</feature>
<gene>
    <name evidence="9" type="ordered locus">Halhy_1735</name>
</gene>
<proteinExistence type="predicted"/>
<dbReference type="EMBL" id="CP002691">
    <property type="protein sequence ID" value="AEE49624.1"/>
    <property type="molecule type" value="Genomic_DNA"/>
</dbReference>
<evidence type="ECO:0000256" key="3">
    <source>
        <dbReference type="ARBA" id="ARBA00022989"/>
    </source>
</evidence>
<evidence type="ECO:0000256" key="7">
    <source>
        <dbReference type="SAM" id="Phobius"/>
    </source>
</evidence>
<dbReference type="PANTHER" id="PTHR12639:SF7">
    <property type="entry name" value="HTTM DOMAIN-CONTAINING PROTEIN"/>
    <property type="match status" value="1"/>
</dbReference>
<dbReference type="InterPro" id="IPR053934">
    <property type="entry name" value="HTTM_dom"/>
</dbReference>
<evidence type="ECO:0000256" key="4">
    <source>
        <dbReference type="ARBA" id="ARBA00023136"/>
    </source>
</evidence>
<feature type="transmembrane region" description="Helical" evidence="7">
    <location>
        <begin position="20"/>
        <end position="40"/>
    </location>
</feature>
<dbReference type="GO" id="GO:0012505">
    <property type="term" value="C:endomembrane system"/>
    <property type="evidence" value="ECO:0007669"/>
    <property type="project" value="UniProtKB-SubCell"/>
</dbReference>
<dbReference type="SMART" id="SM00752">
    <property type="entry name" value="HTTM"/>
    <property type="match status" value="1"/>
</dbReference>
<dbReference type="InterPro" id="IPR011020">
    <property type="entry name" value="HTTM-like"/>
</dbReference>
<reference key="2">
    <citation type="submission" date="2011-04" db="EMBL/GenBank/DDBJ databases">
        <title>Complete sequence of chromosome of Haliscomenobacter hydrossis DSM 1100.</title>
        <authorList>
            <consortium name="US DOE Joint Genome Institute (JGI-PGF)"/>
            <person name="Lucas S."/>
            <person name="Han J."/>
            <person name="Lapidus A."/>
            <person name="Bruce D."/>
            <person name="Goodwin L."/>
            <person name="Pitluck S."/>
            <person name="Peters L."/>
            <person name="Kyrpides N."/>
            <person name="Mavromatis K."/>
            <person name="Ivanova N."/>
            <person name="Ovchinnikova G."/>
            <person name="Pagani I."/>
            <person name="Daligault H."/>
            <person name="Detter J.C."/>
            <person name="Han C."/>
            <person name="Land M."/>
            <person name="Hauser L."/>
            <person name="Markowitz V."/>
            <person name="Cheng J.-F."/>
            <person name="Hugenholtz P."/>
            <person name="Woyke T."/>
            <person name="Wu D."/>
            <person name="Verbarg S."/>
            <person name="Frueling A."/>
            <person name="Brambilla E."/>
            <person name="Klenk H.-P."/>
            <person name="Eisen J.A."/>
        </authorList>
    </citation>
    <scope>NUCLEOTIDE SEQUENCE</scope>
    <source>
        <strain>DSM 1100</strain>
    </source>
</reference>
<feature type="transmembrane region" description="Helical" evidence="7">
    <location>
        <begin position="111"/>
        <end position="131"/>
    </location>
</feature>
<dbReference type="KEGG" id="hhy:Halhy_1735"/>
<dbReference type="OrthoDB" id="341137at2"/>
<keyword evidence="5" id="KW-1015">Disulfide bond</keyword>
<comment type="subcellular location">
    <subcellularLocation>
        <location evidence="1">Endomembrane system</location>
        <topology evidence="1">Multi-pass membrane protein</topology>
    </subcellularLocation>
</comment>
<feature type="domain" description="HTTM-like" evidence="8">
    <location>
        <begin position="7"/>
        <end position="267"/>
    </location>
</feature>
<evidence type="ECO:0000256" key="2">
    <source>
        <dbReference type="ARBA" id="ARBA00022692"/>
    </source>
</evidence>
<accession>F4L2U4</accession>
<feature type="transmembrane region" description="Helical" evidence="7">
    <location>
        <begin position="303"/>
        <end position="322"/>
    </location>
</feature>
<evidence type="ECO:0000256" key="5">
    <source>
        <dbReference type="ARBA" id="ARBA00023157"/>
    </source>
</evidence>
<keyword evidence="2 7" id="KW-0812">Transmembrane</keyword>
<feature type="transmembrane region" description="Helical" evidence="7">
    <location>
        <begin position="230"/>
        <end position="263"/>
    </location>
</feature>
<dbReference type="GO" id="GO:0008488">
    <property type="term" value="F:gamma-glutamyl carboxylase activity"/>
    <property type="evidence" value="ECO:0007669"/>
    <property type="project" value="InterPro"/>
</dbReference>
<dbReference type="AlphaFoldDB" id="F4L2U4"/>
<protein>
    <submittedName>
        <fullName evidence="9">Vitamin K-dependent gamma-carboxylase</fullName>
    </submittedName>
</protein>
<dbReference type="HOGENOM" id="CLU_020495_1_0_10"/>
<dbReference type="InterPro" id="IPR053935">
    <property type="entry name" value="VKGC_lumenal_dom"/>
</dbReference>
<evidence type="ECO:0000313" key="9">
    <source>
        <dbReference type="EMBL" id="AEE49624.1"/>
    </source>
</evidence>